<dbReference type="EMBL" id="JBHZOL010000044">
    <property type="protein sequence ID" value="MFE4105988.1"/>
    <property type="molecule type" value="Genomic_DNA"/>
</dbReference>
<proteinExistence type="predicted"/>
<evidence type="ECO:0000313" key="2">
    <source>
        <dbReference type="Proteomes" id="UP001600165"/>
    </source>
</evidence>
<accession>A0ABW6ICU5</accession>
<sequence>MNVKAKSLKRTANFVTQILTSYPKCDRTWGSFLGAHAMQTPIPSSIDDDPSTAPTQDFNVPALIDRLCNFSDAYFDATWLHLSVEEAEALAALLIHQLARSLSGKLLAAYLHALRSGETVDLSPIKIRDRHPMRCLPVHFPEEAPLPMFLYGDCVCWTADTLTTGIVIGRYFAYAHHRGTWNWKYLVWLSETTGQVLADCAWEDDLEAMP</sequence>
<protein>
    <submittedName>
        <fullName evidence="1">Uncharacterized protein</fullName>
    </submittedName>
</protein>
<dbReference type="RefSeq" id="WP_377963305.1">
    <property type="nucleotide sequence ID" value="NZ_JBHZOL010000044.1"/>
</dbReference>
<gene>
    <name evidence="1" type="ORF">ACFVKH_06865</name>
</gene>
<name>A0ABW6ICU5_9CYAN</name>
<evidence type="ECO:0000313" key="1">
    <source>
        <dbReference type="EMBL" id="MFE4105988.1"/>
    </source>
</evidence>
<keyword evidence="2" id="KW-1185">Reference proteome</keyword>
<comment type="caution">
    <text evidence="1">The sequence shown here is derived from an EMBL/GenBank/DDBJ whole genome shotgun (WGS) entry which is preliminary data.</text>
</comment>
<organism evidence="1 2">
    <name type="scientific">Almyronema epifaneia S1</name>
    <dbReference type="NCBI Taxonomy" id="2991925"/>
    <lineage>
        <taxon>Bacteria</taxon>
        <taxon>Bacillati</taxon>
        <taxon>Cyanobacteriota</taxon>
        <taxon>Cyanophyceae</taxon>
        <taxon>Nodosilineales</taxon>
        <taxon>Nodosilineaceae</taxon>
        <taxon>Almyronema</taxon>
        <taxon>Almyronema epifaneia</taxon>
    </lineage>
</organism>
<reference evidence="1 2" key="1">
    <citation type="submission" date="2024-10" db="EMBL/GenBank/DDBJ databases">
        <authorList>
            <person name="Ratan Roy A."/>
            <person name="Morales Sandoval P.H."/>
            <person name="De Los Santos Villalobos S."/>
            <person name="Chakraborty S."/>
            <person name="Mukherjee J."/>
        </authorList>
    </citation>
    <scope>NUCLEOTIDE SEQUENCE [LARGE SCALE GENOMIC DNA]</scope>
    <source>
        <strain evidence="1 2">S1</strain>
    </source>
</reference>
<dbReference type="Proteomes" id="UP001600165">
    <property type="component" value="Unassembled WGS sequence"/>
</dbReference>